<keyword evidence="8" id="KW-1185">Reference proteome</keyword>
<organism evidence="7 8">
    <name type="scientific">Eremococcus coleocola ACS-139-V-Col8</name>
    <dbReference type="NCBI Taxonomy" id="908337"/>
    <lineage>
        <taxon>Bacteria</taxon>
        <taxon>Bacillati</taxon>
        <taxon>Bacillota</taxon>
        <taxon>Bacilli</taxon>
        <taxon>Lactobacillales</taxon>
        <taxon>Aerococcaceae</taxon>
        <taxon>Eremococcus</taxon>
    </lineage>
</organism>
<protein>
    <submittedName>
        <fullName evidence="7">Uncharacterized protein</fullName>
    </submittedName>
</protein>
<evidence type="ECO:0000256" key="5">
    <source>
        <dbReference type="ARBA" id="ARBA00023136"/>
    </source>
</evidence>
<evidence type="ECO:0000256" key="4">
    <source>
        <dbReference type="ARBA" id="ARBA00022989"/>
    </source>
</evidence>
<comment type="caution">
    <text evidence="7">The sequence shown here is derived from an EMBL/GenBank/DDBJ whole genome shotgun (WGS) entry which is preliminary data.</text>
</comment>
<dbReference type="Pfam" id="PF06081">
    <property type="entry name" value="ArAE_1"/>
    <property type="match status" value="1"/>
</dbReference>
<evidence type="ECO:0000256" key="3">
    <source>
        <dbReference type="ARBA" id="ARBA00022692"/>
    </source>
</evidence>
<evidence type="ECO:0000256" key="6">
    <source>
        <dbReference type="SAM" id="Phobius"/>
    </source>
</evidence>
<evidence type="ECO:0000256" key="1">
    <source>
        <dbReference type="ARBA" id="ARBA00004651"/>
    </source>
</evidence>
<dbReference type="InterPro" id="IPR010343">
    <property type="entry name" value="ArAE_1"/>
</dbReference>
<dbReference type="PANTHER" id="PTHR30509:SF27">
    <property type="entry name" value="UPF0421 PROTEIN YGAE"/>
    <property type="match status" value="1"/>
</dbReference>
<keyword evidence="2" id="KW-1003">Cell membrane</keyword>
<sequence length="367" mass="41784">MKIGARVLKTGLAISLSIMLSILLLPNSKGVFAGIAAITTTMPSVRKSYEMLIKRFNANFIGGVVAVIALYTIGPGPVTTGIAAIITIAILNYLKLADVLTLSVITVVAVMVNDSNIYYITALTRVFDTLIGVVVSFAVNWLIYPPHYDEKFYENLTTTTAEILTLIRAELRNNISFTILNQDLIKARKSLKESRTLFDLIRGEMIPRKANRQVIARKYVVYKHMVLATEQAVKLTDAFHQYDHVFKNFDQDLRLLIRERVETLLTAHEQILMKFEGRIYVDQVNFMTTSRDYRKNYISHFFQQALVELDIEDTSQIDVNGIIHIMSAIYTYEEEIHTLNRLIKSYLHRYNISNGVIEKPHDSITNV</sequence>
<keyword evidence="4 6" id="KW-1133">Transmembrane helix</keyword>
<accession>E4KPM4</accession>
<keyword evidence="5 6" id="KW-0472">Membrane</keyword>
<gene>
    <name evidence="7" type="ORF">HMPREF9257_1512</name>
</gene>
<proteinExistence type="predicted"/>
<keyword evidence="3 6" id="KW-0812">Transmembrane</keyword>
<dbReference type="PANTHER" id="PTHR30509">
    <property type="entry name" value="P-HYDROXYBENZOIC ACID EFFLUX PUMP SUBUNIT-RELATED"/>
    <property type="match status" value="1"/>
</dbReference>
<feature type="transmembrane region" description="Helical" evidence="6">
    <location>
        <begin position="117"/>
        <end position="143"/>
    </location>
</feature>
<evidence type="ECO:0000313" key="8">
    <source>
        <dbReference type="Proteomes" id="UP000005990"/>
    </source>
</evidence>
<feature type="transmembrane region" description="Helical" evidence="6">
    <location>
        <begin position="57"/>
        <end position="74"/>
    </location>
</feature>
<dbReference type="RefSeq" id="WP_006418332.1">
    <property type="nucleotide sequence ID" value="NZ_AENN01000015.1"/>
</dbReference>
<dbReference type="AlphaFoldDB" id="E4KPM4"/>
<name>E4KPM4_9LACT</name>
<dbReference type="STRING" id="908337.HMPREF9257_1512"/>
<reference evidence="7 8" key="1">
    <citation type="submission" date="2010-10" db="EMBL/GenBank/DDBJ databases">
        <authorList>
            <person name="Durkin A.S."/>
            <person name="Madupu R."/>
            <person name="Torralba M."/>
            <person name="Gillis M."/>
            <person name="Methe B."/>
            <person name="Sutton G."/>
            <person name="Nelson K.E."/>
        </authorList>
    </citation>
    <scope>NUCLEOTIDE SEQUENCE [LARGE SCALE GENOMIC DNA]</scope>
    <source>
        <strain evidence="7 8">ACS-139-V-Col8</strain>
    </source>
</reference>
<dbReference type="Proteomes" id="UP000005990">
    <property type="component" value="Unassembled WGS sequence"/>
</dbReference>
<dbReference type="eggNOG" id="COG4129">
    <property type="taxonomic scope" value="Bacteria"/>
</dbReference>
<dbReference type="GO" id="GO:0005886">
    <property type="term" value="C:plasma membrane"/>
    <property type="evidence" value="ECO:0007669"/>
    <property type="project" value="UniProtKB-SubCell"/>
</dbReference>
<feature type="transmembrane region" description="Helical" evidence="6">
    <location>
        <begin position="81"/>
        <end position="111"/>
    </location>
</feature>
<dbReference type="EMBL" id="AENN01000015">
    <property type="protein sequence ID" value="EFR31129.1"/>
    <property type="molecule type" value="Genomic_DNA"/>
</dbReference>
<evidence type="ECO:0000256" key="2">
    <source>
        <dbReference type="ARBA" id="ARBA00022475"/>
    </source>
</evidence>
<dbReference type="OrthoDB" id="1653617at2"/>
<evidence type="ECO:0000313" key="7">
    <source>
        <dbReference type="EMBL" id="EFR31129.1"/>
    </source>
</evidence>
<comment type="subcellular location">
    <subcellularLocation>
        <location evidence="1">Cell membrane</location>
        <topology evidence="1">Multi-pass membrane protein</topology>
    </subcellularLocation>
</comment>